<dbReference type="Pfam" id="PF03544">
    <property type="entry name" value="TonB_C"/>
    <property type="match status" value="1"/>
</dbReference>
<dbReference type="GO" id="GO:0098797">
    <property type="term" value="C:plasma membrane protein complex"/>
    <property type="evidence" value="ECO:0007669"/>
    <property type="project" value="TreeGrafter"/>
</dbReference>
<dbReference type="InterPro" id="IPR051045">
    <property type="entry name" value="TonB-dependent_transducer"/>
</dbReference>
<dbReference type="RefSeq" id="WP_128388129.1">
    <property type="nucleotide sequence ID" value="NZ_SBII01000001.1"/>
</dbReference>
<feature type="transmembrane region" description="Helical" evidence="1">
    <location>
        <begin position="83"/>
        <end position="104"/>
    </location>
</feature>
<name>A0A3S3U2T3_9FLAO</name>
<dbReference type="GO" id="GO:0031992">
    <property type="term" value="F:energy transducer activity"/>
    <property type="evidence" value="ECO:0007669"/>
    <property type="project" value="TreeGrafter"/>
</dbReference>
<dbReference type="GO" id="GO:0055085">
    <property type="term" value="P:transmembrane transport"/>
    <property type="evidence" value="ECO:0007669"/>
    <property type="project" value="InterPro"/>
</dbReference>
<evidence type="ECO:0000256" key="1">
    <source>
        <dbReference type="SAM" id="Phobius"/>
    </source>
</evidence>
<dbReference type="Gene3D" id="3.30.1150.10">
    <property type="match status" value="1"/>
</dbReference>
<feature type="domain" description="Peptidase M56" evidence="3">
    <location>
        <begin position="160"/>
        <end position="251"/>
    </location>
</feature>
<keyword evidence="1" id="KW-1133">Transmembrane helix</keyword>
<evidence type="ECO:0000259" key="2">
    <source>
        <dbReference type="Pfam" id="PF03544"/>
    </source>
</evidence>
<dbReference type="OrthoDB" id="1522859at2"/>
<reference evidence="4 5" key="1">
    <citation type="submission" date="2019-01" db="EMBL/GenBank/DDBJ databases">
        <title>Flavobacterium sp. nov.,isolated from freshwater.</title>
        <authorList>
            <person name="Zhang R."/>
            <person name="Du Z.-J."/>
        </authorList>
    </citation>
    <scope>NUCLEOTIDE SEQUENCE [LARGE SCALE GENOMIC DNA]</scope>
    <source>
        <strain evidence="4 5">1E403</strain>
    </source>
</reference>
<sequence>MIEFLLKSTITMAVLLGLYYLLFEREKMHQFNRFFLIFALVFSLVLPFITLPLYNEVFARPLSVISLPSLKLNSENNEASANYLPFILWSIYGSITLLLAIRFIHNIRAFIKRAASGEIIDHETAKLVLLDEKILPHTFLQYIFLNKEDYENRTIEEELYTHELAHVNQKHTLDILFIETLKVFFWFNPLLYAYKKAIQLNHEFLADEKVITLYGDAIPYQNILLQKASFGHTVNLASNINFSITKKRFIMMTKKTPRFEILTRQITLIPVFGALLLISCSGNNEPNQDTNSTNVETTTPIKEDSSVYSSEKLSTQPEFPGGIAAFYKHVNTNFNIPEINQDLIAKIHVSFVVEKDGTLSDIKVLRDPGHGLGDEAVRVLKSIKDKWQPGTMNGNPIRASYTLPITINIKA</sequence>
<dbReference type="EMBL" id="SBII01000001">
    <property type="protein sequence ID" value="RWX03573.1"/>
    <property type="molecule type" value="Genomic_DNA"/>
</dbReference>
<proteinExistence type="predicted"/>
<accession>A0A3S3U2T3</accession>
<feature type="transmembrane region" description="Helical" evidence="1">
    <location>
        <begin position="6"/>
        <end position="22"/>
    </location>
</feature>
<keyword evidence="1" id="KW-0472">Membrane</keyword>
<dbReference type="PANTHER" id="PTHR33446:SF2">
    <property type="entry name" value="PROTEIN TONB"/>
    <property type="match status" value="1"/>
</dbReference>
<dbReference type="Pfam" id="PF05569">
    <property type="entry name" value="Peptidase_M56"/>
    <property type="match status" value="1"/>
</dbReference>
<dbReference type="InterPro" id="IPR008756">
    <property type="entry name" value="Peptidase_M56"/>
</dbReference>
<evidence type="ECO:0000313" key="5">
    <source>
        <dbReference type="Proteomes" id="UP000287527"/>
    </source>
</evidence>
<keyword evidence="5" id="KW-1185">Reference proteome</keyword>
<evidence type="ECO:0000259" key="3">
    <source>
        <dbReference type="Pfam" id="PF05569"/>
    </source>
</evidence>
<dbReference type="InterPro" id="IPR037682">
    <property type="entry name" value="TonB_C"/>
</dbReference>
<feature type="transmembrane region" description="Helical" evidence="1">
    <location>
        <begin position="34"/>
        <end position="54"/>
    </location>
</feature>
<keyword evidence="1" id="KW-0812">Transmembrane</keyword>
<evidence type="ECO:0000313" key="4">
    <source>
        <dbReference type="EMBL" id="RWX03573.1"/>
    </source>
</evidence>
<dbReference type="PANTHER" id="PTHR33446">
    <property type="entry name" value="PROTEIN TONB-RELATED"/>
    <property type="match status" value="1"/>
</dbReference>
<organism evidence="4 5">
    <name type="scientific">Flavobacterium cerinum</name>
    <dbReference type="NCBI Taxonomy" id="2502784"/>
    <lineage>
        <taxon>Bacteria</taxon>
        <taxon>Pseudomonadati</taxon>
        <taxon>Bacteroidota</taxon>
        <taxon>Flavobacteriia</taxon>
        <taxon>Flavobacteriales</taxon>
        <taxon>Flavobacteriaceae</taxon>
        <taxon>Flavobacterium</taxon>
    </lineage>
</organism>
<feature type="domain" description="TonB C-terminal" evidence="2">
    <location>
        <begin position="346"/>
        <end position="406"/>
    </location>
</feature>
<comment type="caution">
    <text evidence="4">The sequence shown here is derived from an EMBL/GenBank/DDBJ whole genome shotgun (WGS) entry which is preliminary data.</text>
</comment>
<gene>
    <name evidence="4" type="ORF">EPI11_01190</name>
</gene>
<dbReference type="Proteomes" id="UP000287527">
    <property type="component" value="Unassembled WGS sequence"/>
</dbReference>
<protein>
    <submittedName>
        <fullName evidence="4">M56 family peptidase</fullName>
    </submittedName>
</protein>
<dbReference type="SUPFAM" id="SSF74653">
    <property type="entry name" value="TolA/TonB C-terminal domain"/>
    <property type="match status" value="1"/>
</dbReference>
<dbReference type="AlphaFoldDB" id="A0A3S3U2T3"/>